<dbReference type="Gene3D" id="3.30.559.10">
    <property type="entry name" value="Chloramphenicol acetyltransferase-like domain"/>
    <property type="match status" value="2"/>
</dbReference>
<dbReference type="PANTHER" id="PTHR31896">
    <property type="entry name" value="FAMILY REGULATORY PROTEIN, PUTATIVE (AFU_ORTHOLOGUE AFUA_3G14730)-RELATED"/>
    <property type="match status" value="1"/>
</dbReference>
<dbReference type="PANTHER" id="PTHR31896:SF64">
    <property type="entry name" value="TRICHOTHECENE 3-O-ACETYLTRANSFERASE"/>
    <property type="match status" value="1"/>
</dbReference>
<dbReference type="InterPro" id="IPR051283">
    <property type="entry name" value="Sec_Metabolite_Acyltrans"/>
</dbReference>
<keyword evidence="2" id="KW-0012">Acyltransferase</keyword>
<dbReference type="InterPro" id="IPR023213">
    <property type="entry name" value="CAT-like_dom_sf"/>
</dbReference>
<evidence type="ECO:0000256" key="1">
    <source>
        <dbReference type="ARBA" id="ARBA00022679"/>
    </source>
</evidence>
<dbReference type="OrthoDB" id="1862401at2759"/>
<dbReference type="EMBL" id="JAACFV010000035">
    <property type="protein sequence ID" value="KAF7509955.1"/>
    <property type="molecule type" value="Genomic_DNA"/>
</dbReference>
<dbReference type="Pfam" id="PF02458">
    <property type="entry name" value="Transferase"/>
    <property type="match status" value="1"/>
</dbReference>
<dbReference type="AlphaFoldDB" id="A0A8H7AIY3"/>
<name>A0A8H7AIY3_9EURO</name>
<proteinExistence type="predicted"/>
<protein>
    <submittedName>
        <fullName evidence="3">Uncharacterized protein</fullName>
    </submittedName>
</protein>
<evidence type="ECO:0000313" key="3">
    <source>
        <dbReference type="EMBL" id="KAF7509955.1"/>
    </source>
</evidence>
<dbReference type="GO" id="GO:0016746">
    <property type="term" value="F:acyltransferase activity"/>
    <property type="evidence" value="ECO:0007669"/>
    <property type="project" value="UniProtKB-KW"/>
</dbReference>
<evidence type="ECO:0000256" key="2">
    <source>
        <dbReference type="ARBA" id="ARBA00023315"/>
    </source>
</evidence>
<sequence>MSGHHDVLLSPLDQLMPRVYTRIFLIFKTSTASLAIDAFKRGLEKTCAHLSYLKGYVYQPANQRGYLAVAWSDDLPTPEVSHKGRLDLSYEMMISRGTPLSTLKNDLCPVGSASDHSTPDKKNPVLAASVGELEGGIFISIAVHHNVMDGVGFGDLLDLIAQNTNGVQRASATLLDPDEPLYREPRLRQALDSGKQLHHQGVDTDLKSLLASHPEYTMTPPPMPSQFPACTSELLIVPLEKIEAIKQTLKGSMPFLTTNTIVSSLLWSCITRVRCARAGTDVIQKTRLGMAVNGRQRLGAGFANKNYLGNVNMYALTELQVNKVTSCAATQEISGAILPQEMIEVFETVAASTSSDRISSRHVGEVVAIVDQLEDIRSLFPGWNFFDGPDLGITSWANLNTYEADFGESLGRPGLVRVPYAEVDGLCIILPRRRTQHSGSGQGVIEVVVMLRADDLARLQEDEVWKTWAV</sequence>
<dbReference type="Proteomes" id="UP000606974">
    <property type="component" value="Unassembled WGS sequence"/>
</dbReference>
<organism evidence="3 4">
    <name type="scientific">Endocarpon pusillum</name>
    <dbReference type="NCBI Taxonomy" id="364733"/>
    <lineage>
        <taxon>Eukaryota</taxon>
        <taxon>Fungi</taxon>
        <taxon>Dikarya</taxon>
        <taxon>Ascomycota</taxon>
        <taxon>Pezizomycotina</taxon>
        <taxon>Eurotiomycetes</taxon>
        <taxon>Chaetothyriomycetidae</taxon>
        <taxon>Verrucariales</taxon>
        <taxon>Verrucariaceae</taxon>
        <taxon>Endocarpon</taxon>
    </lineage>
</organism>
<reference evidence="3" key="1">
    <citation type="submission" date="2020-02" db="EMBL/GenBank/DDBJ databases">
        <authorList>
            <person name="Palmer J.M."/>
        </authorList>
    </citation>
    <scope>NUCLEOTIDE SEQUENCE</scope>
    <source>
        <strain evidence="3">EPUS1.4</strain>
        <tissue evidence="3">Thallus</tissue>
    </source>
</reference>
<keyword evidence="1" id="KW-0808">Transferase</keyword>
<accession>A0A8H7AIY3</accession>
<evidence type="ECO:0000313" key="4">
    <source>
        <dbReference type="Proteomes" id="UP000606974"/>
    </source>
</evidence>
<keyword evidence="4" id="KW-1185">Reference proteome</keyword>
<comment type="caution">
    <text evidence="3">The sequence shown here is derived from an EMBL/GenBank/DDBJ whole genome shotgun (WGS) entry which is preliminary data.</text>
</comment>
<gene>
    <name evidence="3" type="ORF">GJ744_007269</name>
</gene>